<comment type="caution">
    <text evidence="2">The sequence shown here is derived from an EMBL/GenBank/DDBJ whole genome shotgun (WGS) entry which is preliminary data.</text>
</comment>
<gene>
    <name evidence="2" type="ORF">HCN44_000966</name>
</gene>
<evidence type="ECO:0000256" key="1">
    <source>
        <dbReference type="SAM" id="SignalP"/>
    </source>
</evidence>
<name>A0A834XJM3_APHGI</name>
<accession>A0A834XJM3</accession>
<evidence type="ECO:0008006" key="4">
    <source>
        <dbReference type="Google" id="ProtNLM"/>
    </source>
</evidence>
<sequence length="302" mass="35417">MSYILLGIFAIFLRIDNAIGDKNQPYICLDARSDLPKCNFTSMNNDNVKTNHERMRAEKYLLKNPVESFGSETIIYRLEGCRPSRLPFKHPSCTKKDLTNPAVEVHIIFPFIIENNKSDDTQEAPLIFPKIIESFGKFQTANPTNIILSYDNEKNEKTKNKLFVRSILLDDKLINNNYKSKHRHNHKHNQLEKELIKDSEINSSLLQRYINNMKNNIHKNDKLSSSHYKKSIKDNIDNIVPIIFPYNKAISIDKSKYKKLQSYNKNEYKLKNNINNKNNILQMDFLTERLLNNLKLQKEIKI</sequence>
<evidence type="ECO:0000313" key="3">
    <source>
        <dbReference type="Proteomes" id="UP000639338"/>
    </source>
</evidence>
<evidence type="ECO:0000313" key="2">
    <source>
        <dbReference type="EMBL" id="KAF7988393.1"/>
    </source>
</evidence>
<proteinExistence type="predicted"/>
<dbReference type="OrthoDB" id="7679982at2759"/>
<keyword evidence="3" id="KW-1185">Reference proteome</keyword>
<reference evidence="2 3" key="1">
    <citation type="submission" date="2020-08" db="EMBL/GenBank/DDBJ databases">
        <title>Aphidius gifuensis genome sequencing and assembly.</title>
        <authorList>
            <person name="Du Z."/>
        </authorList>
    </citation>
    <scope>NUCLEOTIDE SEQUENCE [LARGE SCALE GENOMIC DNA]</scope>
    <source>
        <strain evidence="2">YNYX2018</strain>
        <tissue evidence="2">Adults</tissue>
    </source>
</reference>
<dbReference type="EMBL" id="JACMRX010000005">
    <property type="protein sequence ID" value="KAF7988393.1"/>
    <property type="molecule type" value="Genomic_DNA"/>
</dbReference>
<dbReference type="Proteomes" id="UP000639338">
    <property type="component" value="Unassembled WGS sequence"/>
</dbReference>
<keyword evidence="1" id="KW-0732">Signal</keyword>
<organism evidence="2 3">
    <name type="scientific">Aphidius gifuensis</name>
    <name type="common">Parasitoid wasp</name>
    <dbReference type="NCBI Taxonomy" id="684658"/>
    <lineage>
        <taxon>Eukaryota</taxon>
        <taxon>Metazoa</taxon>
        <taxon>Ecdysozoa</taxon>
        <taxon>Arthropoda</taxon>
        <taxon>Hexapoda</taxon>
        <taxon>Insecta</taxon>
        <taxon>Pterygota</taxon>
        <taxon>Neoptera</taxon>
        <taxon>Endopterygota</taxon>
        <taxon>Hymenoptera</taxon>
        <taxon>Apocrita</taxon>
        <taxon>Ichneumonoidea</taxon>
        <taxon>Braconidae</taxon>
        <taxon>Aphidiinae</taxon>
        <taxon>Aphidius</taxon>
    </lineage>
</organism>
<feature type="signal peptide" evidence="1">
    <location>
        <begin position="1"/>
        <end position="20"/>
    </location>
</feature>
<protein>
    <recommendedName>
        <fullName evidence="4">Odorant-binding protein</fullName>
    </recommendedName>
</protein>
<dbReference type="AlphaFoldDB" id="A0A834XJM3"/>
<feature type="chain" id="PRO_5032823225" description="Odorant-binding protein" evidence="1">
    <location>
        <begin position="21"/>
        <end position="302"/>
    </location>
</feature>